<name>I9SDB3_9BACE</name>
<evidence type="ECO:0000313" key="2">
    <source>
        <dbReference type="Proteomes" id="UP000003089"/>
    </source>
</evidence>
<dbReference type="AlphaFoldDB" id="I9SDB3"/>
<organism evidence="1 2">
    <name type="scientific">Bacteroides nordii CL02T12C05</name>
    <dbReference type="NCBI Taxonomy" id="997884"/>
    <lineage>
        <taxon>Bacteria</taxon>
        <taxon>Pseudomonadati</taxon>
        <taxon>Bacteroidota</taxon>
        <taxon>Bacteroidia</taxon>
        <taxon>Bacteroidales</taxon>
        <taxon>Bacteroidaceae</taxon>
        <taxon>Bacteroides</taxon>
    </lineage>
</organism>
<accession>I9SDB3</accession>
<reference evidence="1 2" key="1">
    <citation type="submission" date="2012-02" db="EMBL/GenBank/DDBJ databases">
        <title>The Genome Sequence of Bacteroides nordii CL02T12C05.</title>
        <authorList>
            <consortium name="The Broad Institute Genome Sequencing Platform"/>
            <person name="Earl A."/>
            <person name="Ward D."/>
            <person name="Feldgarden M."/>
            <person name="Gevers D."/>
            <person name="Zitomersky N.L."/>
            <person name="Coyne M.J."/>
            <person name="Comstock L.E."/>
            <person name="Young S.K."/>
            <person name="Zeng Q."/>
            <person name="Gargeya S."/>
            <person name="Fitzgerald M."/>
            <person name="Haas B."/>
            <person name="Abouelleil A."/>
            <person name="Alvarado L."/>
            <person name="Arachchi H.M."/>
            <person name="Berlin A."/>
            <person name="Chapman S.B."/>
            <person name="Gearin G."/>
            <person name="Goldberg J."/>
            <person name="Griggs A."/>
            <person name="Gujja S."/>
            <person name="Hansen M."/>
            <person name="Heiman D."/>
            <person name="Howarth C."/>
            <person name="Larimer J."/>
            <person name="Lui A."/>
            <person name="MacDonald P.J.P."/>
            <person name="McCowen C."/>
            <person name="Montmayeur A."/>
            <person name="Murphy C."/>
            <person name="Neiman D."/>
            <person name="Pearson M."/>
            <person name="Priest M."/>
            <person name="Roberts A."/>
            <person name="Saif S."/>
            <person name="Shea T."/>
            <person name="Sisk P."/>
            <person name="Stolte C."/>
            <person name="Sykes S."/>
            <person name="Wortman J."/>
            <person name="Nusbaum C."/>
            <person name="Birren B."/>
        </authorList>
    </citation>
    <scope>NUCLEOTIDE SEQUENCE [LARGE SCALE GENOMIC DNA]</scope>
    <source>
        <strain evidence="1 2">CL02T12C05</strain>
    </source>
</reference>
<comment type="caution">
    <text evidence="1">The sequence shown here is derived from an EMBL/GenBank/DDBJ whole genome shotgun (WGS) entry which is preliminary data.</text>
</comment>
<protein>
    <submittedName>
        <fullName evidence="1">Uncharacterized protein</fullName>
    </submittedName>
</protein>
<proteinExistence type="predicted"/>
<sequence>MPECYNFAVNYLLFGRIVSEIQYSIKTKEKDESSYCWRKRSRRTRVPARA</sequence>
<gene>
    <name evidence="1" type="ORF">HMPREF1068_00713</name>
</gene>
<dbReference type="EMBL" id="AGXS01000011">
    <property type="protein sequence ID" value="EIY53543.1"/>
    <property type="molecule type" value="Genomic_DNA"/>
</dbReference>
<keyword evidence="2" id="KW-1185">Reference proteome</keyword>
<evidence type="ECO:0000313" key="1">
    <source>
        <dbReference type="EMBL" id="EIY53543.1"/>
    </source>
</evidence>
<dbReference type="HOGENOM" id="CLU_3114655_0_0_10"/>
<dbReference type="Proteomes" id="UP000003089">
    <property type="component" value="Unassembled WGS sequence"/>
</dbReference>